<comment type="caution">
    <text evidence="2">The sequence shown here is derived from an EMBL/GenBank/DDBJ whole genome shotgun (WGS) entry which is preliminary data.</text>
</comment>
<accession>A0AAD9NCI3</accession>
<organism evidence="2 3">
    <name type="scientific">Ridgeia piscesae</name>
    <name type="common">Tubeworm</name>
    <dbReference type="NCBI Taxonomy" id="27915"/>
    <lineage>
        <taxon>Eukaryota</taxon>
        <taxon>Metazoa</taxon>
        <taxon>Spiralia</taxon>
        <taxon>Lophotrochozoa</taxon>
        <taxon>Annelida</taxon>
        <taxon>Polychaeta</taxon>
        <taxon>Sedentaria</taxon>
        <taxon>Canalipalpata</taxon>
        <taxon>Sabellida</taxon>
        <taxon>Siboglinidae</taxon>
        <taxon>Ridgeia</taxon>
    </lineage>
</organism>
<gene>
    <name evidence="2" type="ORF">NP493_1457g00005</name>
</gene>
<evidence type="ECO:0000259" key="1">
    <source>
        <dbReference type="PROSITE" id="PS50878"/>
    </source>
</evidence>
<feature type="domain" description="Reverse transcriptase" evidence="1">
    <location>
        <begin position="1"/>
        <end position="157"/>
    </location>
</feature>
<dbReference type="SUPFAM" id="SSF56672">
    <property type="entry name" value="DNA/RNA polymerases"/>
    <property type="match status" value="1"/>
</dbReference>
<sequence>MDKNDIPINVFLDLSKAFDTIDHNILQNKLAYYGLNGSALHLFKSYLQNRKQFTEIEQINSDILPITIGVPQGSVLGPLLFIIYINDFSQASQLFNFVMYADDTTLSTSLNCLRETTLDNKSTETIINEELCKINEWLNINKLLLNKSKTKYMVFHMPNKRIQALTLKIDDAYIERVDELIF</sequence>
<dbReference type="AlphaFoldDB" id="A0AAD9NCI3"/>
<dbReference type="InterPro" id="IPR043502">
    <property type="entry name" value="DNA/RNA_pol_sf"/>
</dbReference>
<dbReference type="Pfam" id="PF00078">
    <property type="entry name" value="RVT_1"/>
    <property type="match status" value="1"/>
</dbReference>
<evidence type="ECO:0000313" key="2">
    <source>
        <dbReference type="EMBL" id="KAK2163538.1"/>
    </source>
</evidence>
<evidence type="ECO:0000313" key="3">
    <source>
        <dbReference type="Proteomes" id="UP001209878"/>
    </source>
</evidence>
<dbReference type="EMBL" id="JAODUO010001456">
    <property type="protein sequence ID" value="KAK2163538.1"/>
    <property type="molecule type" value="Genomic_DNA"/>
</dbReference>
<protein>
    <recommendedName>
        <fullName evidence="1">Reverse transcriptase domain-containing protein</fullName>
    </recommendedName>
</protein>
<dbReference type="Proteomes" id="UP001209878">
    <property type="component" value="Unassembled WGS sequence"/>
</dbReference>
<name>A0AAD9NCI3_RIDPI</name>
<proteinExistence type="predicted"/>
<dbReference type="PROSITE" id="PS50878">
    <property type="entry name" value="RT_POL"/>
    <property type="match status" value="1"/>
</dbReference>
<keyword evidence="3" id="KW-1185">Reference proteome</keyword>
<dbReference type="PANTHER" id="PTHR33332">
    <property type="entry name" value="REVERSE TRANSCRIPTASE DOMAIN-CONTAINING PROTEIN"/>
    <property type="match status" value="1"/>
</dbReference>
<reference evidence="2" key="1">
    <citation type="journal article" date="2023" name="Mol. Biol. Evol.">
        <title>Third-Generation Sequencing Reveals the Adaptive Role of the Epigenome in Three Deep-Sea Polychaetes.</title>
        <authorList>
            <person name="Perez M."/>
            <person name="Aroh O."/>
            <person name="Sun Y."/>
            <person name="Lan Y."/>
            <person name="Juniper S.K."/>
            <person name="Young C.R."/>
            <person name="Angers B."/>
            <person name="Qian P.Y."/>
        </authorList>
    </citation>
    <scope>NUCLEOTIDE SEQUENCE</scope>
    <source>
        <strain evidence="2">R07B-5</strain>
    </source>
</reference>
<dbReference type="InterPro" id="IPR000477">
    <property type="entry name" value="RT_dom"/>
</dbReference>